<dbReference type="EMBL" id="LT670818">
    <property type="protein sequence ID" value="SHG06055.1"/>
    <property type="molecule type" value="Genomic_DNA"/>
</dbReference>
<keyword evidence="1" id="KW-0812">Transmembrane</keyword>
<protein>
    <submittedName>
        <fullName evidence="2">Uncharacterized protein</fullName>
    </submittedName>
</protein>
<keyword evidence="1" id="KW-0472">Membrane</keyword>
<feature type="transmembrane region" description="Helical" evidence="1">
    <location>
        <begin position="214"/>
        <end position="232"/>
    </location>
</feature>
<feature type="transmembrane region" description="Helical" evidence="1">
    <location>
        <begin position="113"/>
        <end position="129"/>
    </location>
</feature>
<feature type="transmembrane region" description="Helical" evidence="1">
    <location>
        <begin position="60"/>
        <end position="82"/>
    </location>
</feature>
<dbReference type="AlphaFoldDB" id="A0A1M5GQK9"/>
<feature type="transmembrane region" description="Helical" evidence="1">
    <location>
        <begin position="136"/>
        <end position="156"/>
    </location>
</feature>
<name>A0A1M5GQK9_9BRAD</name>
<dbReference type="Proteomes" id="UP000190675">
    <property type="component" value="Chromosome I"/>
</dbReference>
<dbReference type="RefSeq" id="WP_244567797.1">
    <property type="nucleotide sequence ID" value="NZ_LT670818.1"/>
</dbReference>
<proteinExistence type="predicted"/>
<evidence type="ECO:0000256" key="1">
    <source>
        <dbReference type="SAM" id="Phobius"/>
    </source>
</evidence>
<organism evidence="2 3">
    <name type="scientific">Bradyrhizobium erythrophlei</name>
    <dbReference type="NCBI Taxonomy" id="1437360"/>
    <lineage>
        <taxon>Bacteria</taxon>
        <taxon>Pseudomonadati</taxon>
        <taxon>Pseudomonadota</taxon>
        <taxon>Alphaproteobacteria</taxon>
        <taxon>Hyphomicrobiales</taxon>
        <taxon>Nitrobacteraceae</taxon>
        <taxon>Bradyrhizobium</taxon>
    </lineage>
</organism>
<evidence type="ECO:0000313" key="2">
    <source>
        <dbReference type="EMBL" id="SHG06055.1"/>
    </source>
</evidence>
<feature type="transmembrane region" description="Helical" evidence="1">
    <location>
        <begin position="12"/>
        <end position="30"/>
    </location>
</feature>
<accession>A0A1M5GQK9</accession>
<evidence type="ECO:0000313" key="3">
    <source>
        <dbReference type="Proteomes" id="UP000190675"/>
    </source>
</evidence>
<feature type="transmembrane region" description="Helical" evidence="1">
    <location>
        <begin position="37"/>
        <end position="54"/>
    </location>
</feature>
<feature type="transmembrane region" description="Helical" evidence="1">
    <location>
        <begin position="181"/>
        <end position="202"/>
    </location>
</feature>
<reference evidence="2 3" key="1">
    <citation type="submission" date="2016-11" db="EMBL/GenBank/DDBJ databases">
        <authorList>
            <person name="Jaros S."/>
            <person name="Januszkiewicz K."/>
            <person name="Wedrychowicz H."/>
        </authorList>
    </citation>
    <scope>NUCLEOTIDE SEQUENCE [LARGE SCALE GENOMIC DNA]</scope>
    <source>
        <strain evidence="2 3">GAS242</strain>
    </source>
</reference>
<keyword evidence="1" id="KW-1133">Transmembrane helix</keyword>
<gene>
    <name evidence="2" type="ORF">SAMN05444169_0316</name>
</gene>
<sequence>MLALFPRGFQVIPLYLLANVTIFGFALLGLYRAREPAALAVTSVFGIVAIYLMINPAKASYSVAPTMMVCALAGLLTAKLFTDAPRHRFVLTMLLGLLIGLCVNFRLPNLFLSAGYFVYLAGTFLLTRNRESFLQGLSFGVAFLIGVAPTLMANAINAGSPFATTYGPDGAIPPGFDAGVIWQYFVDVQFTLLAVAAAWTAWLWRVGRGSARQVALLVAANLAVNVIFFMTYPIFTPYYIVPIDMLSLWTLLFATLDLRRPAAADKSTSRQSAMA</sequence>
<feature type="transmembrane region" description="Helical" evidence="1">
    <location>
        <begin position="89"/>
        <end position="107"/>
    </location>
</feature>